<sequence length="120" mass="14117">MPLKRETRPLNLNINNKLSPLRDFYIIDRQTPSMFCALAPQLRCKRENMKTFKPFFMMFLIIGLKTLIHYYTVREIHHKKKAGIIMTTASVAPKILHVVFFVKVKEQAINEIARKRETGQ</sequence>
<protein>
    <submittedName>
        <fullName evidence="2">Uncharacterized protein</fullName>
    </submittedName>
</protein>
<keyword evidence="2" id="KW-0614">Plasmid</keyword>
<reference evidence="2" key="1">
    <citation type="submission" date="2019-10" db="EMBL/GenBank/DDBJ databases">
        <title>Tracking microevolution events of conjugative virulence plasmid p15WZ-82_Vir during transmission.</title>
        <authorList>
            <person name="Yang X."/>
        </authorList>
    </citation>
    <scope>NUCLEOTIDE SEQUENCE</scope>
    <source>
        <strain evidence="2">PM48TC</strain>
        <plasmid evidence="2">pPM48TC_fusion</plasmid>
    </source>
</reference>
<keyword evidence="1" id="KW-1133">Transmembrane helix</keyword>
<dbReference type="AlphaFoldDB" id="A0A6M6A3L7"/>
<accession>A0A6M6A3L7</accession>
<dbReference type="RefSeq" id="WP_127429079.1">
    <property type="nucleotide sequence ID" value="NZ_BDLF01000052.1"/>
</dbReference>
<keyword evidence="1" id="KW-0812">Transmembrane</keyword>
<evidence type="ECO:0000256" key="1">
    <source>
        <dbReference type="SAM" id="Phobius"/>
    </source>
</evidence>
<dbReference type="EMBL" id="MN543581">
    <property type="protein sequence ID" value="QJX13146.1"/>
    <property type="molecule type" value="Genomic_DNA"/>
</dbReference>
<proteinExistence type="predicted"/>
<evidence type="ECO:0000313" key="2">
    <source>
        <dbReference type="EMBL" id="QJX13146.1"/>
    </source>
</evidence>
<geneLocation type="plasmid" evidence="2">
    <name>pPM48TC_fusion</name>
</geneLocation>
<feature type="transmembrane region" description="Helical" evidence="1">
    <location>
        <begin position="55"/>
        <end position="72"/>
    </location>
</feature>
<name>A0A6M6A3L7_KLEPN</name>
<feature type="transmembrane region" description="Helical" evidence="1">
    <location>
        <begin position="84"/>
        <end position="104"/>
    </location>
</feature>
<keyword evidence="1" id="KW-0472">Membrane</keyword>
<organism evidence="2">
    <name type="scientific">Klebsiella pneumoniae</name>
    <dbReference type="NCBI Taxonomy" id="573"/>
    <lineage>
        <taxon>Bacteria</taxon>
        <taxon>Pseudomonadati</taxon>
        <taxon>Pseudomonadota</taxon>
        <taxon>Gammaproteobacteria</taxon>
        <taxon>Enterobacterales</taxon>
        <taxon>Enterobacteriaceae</taxon>
        <taxon>Klebsiella/Raoultella group</taxon>
        <taxon>Klebsiella</taxon>
        <taxon>Klebsiella pneumoniae complex</taxon>
    </lineage>
</organism>